<organism evidence="9">
    <name type="scientific">Schistosoma haematobium</name>
    <name type="common">Blood fluke</name>
    <dbReference type="NCBI Taxonomy" id="6185"/>
    <lineage>
        <taxon>Eukaryota</taxon>
        <taxon>Metazoa</taxon>
        <taxon>Spiralia</taxon>
        <taxon>Lophotrochozoa</taxon>
        <taxon>Platyhelminthes</taxon>
        <taxon>Trematoda</taxon>
        <taxon>Digenea</taxon>
        <taxon>Strigeidida</taxon>
        <taxon>Schistosomatoidea</taxon>
        <taxon>Schistosomatidae</taxon>
        <taxon>Schistosoma</taxon>
    </lineage>
</organism>
<name>A0A095AI05_SCHHA</name>
<keyword evidence="4" id="KW-0813">Transport</keyword>
<evidence type="ECO:0000256" key="4">
    <source>
        <dbReference type="ARBA" id="ARBA00022448"/>
    </source>
</evidence>
<evidence type="ECO:0000313" key="8">
    <source>
        <dbReference type="EMBL" id="KAH9594260.1"/>
    </source>
</evidence>
<dbReference type="GeneID" id="24589501"/>
<evidence type="ECO:0000256" key="1">
    <source>
        <dbReference type="ARBA" id="ARBA00004496"/>
    </source>
</evidence>
<dbReference type="PANTHER" id="PTHR13149">
    <property type="entry name" value="VACUOLAR PROTEIN SORTING-ASSOCIATED PROTEIN VPS25"/>
    <property type="match status" value="1"/>
</dbReference>
<dbReference type="SUPFAM" id="SSF46785">
    <property type="entry name" value="Winged helix' DNA-binding domain"/>
    <property type="match status" value="2"/>
</dbReference>
<dbReference type="RefSeq" id="XP_012793369.1">
    <property type="nucleotide sequence ID" value="XM_012937915.2"/>
</dbReference>
<keyword evidence="5" id="KW-0963">Cytoplasm</keyword>
<dbReference type="PANTHER" id="PTHR13149:SF0">
    <property type="entry name" value="VACUOLAR PROTEIN-SORTING-ASSOCIATED PROTEIN 25"/>
    <property type="match status" value="1"/>
</dbReference>
<dbReference type="OrthoDB" id="245150at2759"/>
<keyword evidence="6" id="KW-0653">Protein transport</keyword>
<dbReference type="STRING" id="6185.A0A095AI05"/>
<dbReference type="CTD" id="84313"/>
<comment type="subcellular location">
    <subcellularLocation>
        <location evidence="1">Cytoplasm</location>
    </subcellularLocation>
</comment>
<evidence type="ECO:0000313" key="9">
    <source>
        <dbReference type="EMBL" id="KGB33606.1"/>
    </source>
</evidence>
<comment type="similarity">
    <text evidence="2">Belongs to the VPS25 family.</text>
</comment>
<evidence type="ECO:0000313" key="10">
    <source>
        <dbReference type="Proteomes" id="UP000471633"/>
    </source>
</evidence>
<dbReference type="EMBL" id="AMPZ03000001">
    <property type="protein sequence ID" value="KAH9594260.1"/>
    <property type="molecule type" value="Genomic_DNA"/>
</dbReference>
<protein>
    <recommendedName>
        <fullName evidence="3">Vacuolar protein-sorting-associated protein 25</fullName>
    </recommendedName>
    <alternativeName>
        <fullName evidence="7">ESCRT-II complex subunit VPS25</fullName>
    </alternativeName>
</protein>
<reference evidence="9" key="1">
    <citation type="journal article" date="2012" name="Nat. Genet.">
        <title>Whole-genome sequence of Schistosoma haematobium.</title>
        <authorList>
            <person name="Young N.D."/>
            <person name="Jex A.R."/>
            <person name="Li B."/>
            <person name="Liu S."/>
            <person name="Yang L."/>
            <person name="Xiong Z."/>
            <person name="Li Y."/>
            <person name="Cantacessi C."/>
            <person name="Hall R.S."/>
            <person name="Xu X."/>
            <person name="Chen F."/>
            <person name="Wu X."/>
            <person name="Zerlotini A."/>
            <person name="Oliveira G."/>
            <person name="Hofmann A."/>
            <person name="Zhang G."/>
            <person name="Fang X."/>
            <person name="Kang Y."/>
            <person name="Campbell B.E."/>
            <person name="Loukas A."/>
            <person name="Ranganathan S."/>
            <person name="Rollinson D."/>
            <person name="Rinaldi G."/>
            <person name="Brindley P.J."/>
            <person name="Yang H."/>
            <person name="Wang J."/>
            <person name="Wang J."/>
            <person name="Gasser R.B."/>
        </authorList>
    </citation>
    <scope>NUCLEOTIDE SEQUENCE [LARGE SCALE GENOMIC DNA]</scope>
</reference>
<reference evidence="8" key="4">
    <citation type="journal article" date="2022" name="PLoS Pathog.">
        <title>Chromosome-level genome of Schistosoma haematobium underpins genome-wide explorations of molecular variation.</title>
        <authorList>
            <person name="Stroehlein A.J."/>
            <person name="Korhonen P.K."/>
            <person name="Lee V.V."/>
            <person name="Ralph S.A."/>
            <person name="Mentink-Kane M."/>
            <person name="You H."/>
            <person name="McManus D.P."/>
            <person name="Tchuente L.T."/>
            <person name="Stothard J.R."/>
            <person name="Kaur P."/>
            <person name="Dudchenko O."/>
            <person name="Aiden E.L."/>
            <person name="Yang B."/>
            <person name="Yang H."/>
            <person name="Emery A.M."/>
            <person name="Webster B.L."/>
            <person name="Brindley P.J."/>
            <person name="Rollinson D."/>
            <person name="Chang B.C.H."/>
            <person name="Gasser R.B."/>
            <person name="Young N.D."/>
        </authorList>
    </citation>
    <scope>NUCLEOTIDE SEQUENCE</scope>
</reference>
<dbReference type="GO" id="GO:0005198">
    <property type="term" value="F:structural molecule activity"/>
    <property type="evidence" value="ECO:0007669"/>
    <property type="project" value="TreeGrafter"/>
</dbReference>
<dbReference type="GO" id="GO:0042803">
    <property type="term" value="F:protein homodimerization activity"/>
    <property type="evidence" value="ECO:0007669"/>
    <property type="project" value="TreeGrafter"/>
</dbReference>
<evidence type="ECO:0000256" key="6">
    <source>
        <dbReference type="ARBA" id="ARBA00022927"/>
    </source>
</evidence>
<dbReference type="FunFam" id="1.10.10.10:FF:000141">
    <property type="entry name" value="vacuolar protein-sorting-associated protein 25"/>
    <property type="match status" value="1"/>
</dbReference>
<dbReference type="GO" id="GO:0000814">
    <property type="term" value="C:ESCRT II complex"/>
    <property type="evidence" value="ECO:0007669"/>
    <property type="project" value="InterPro"/>
</dbReference>
<evidence type="ECO:0000256" key="5">
    <source>
        <dbReference type="ARBA" id="ARBA00022490"/>
    </source>
</evidence>
<reference evidence="8" key="2">
    <citation type="journal article" date="2019" name="Gigascience">
        <title>High-quality Schistosoma haematobium genome achieved by single-molecule and long-range sequencing.</title>
        <authorList>
            <person name="Stroehlein A.J."/>
            <person name="Korhonen P.K."/>
            <person name="Chong T.M."/>
            <person name="Lim Y.L."/>
            <person name="Chan K.G."/>
            <person name="Webster B."/>
            <person name="Rollinson D."/>
            <person name="Brindley P.J."/>
            <person name="Gasser R.B."/>
            <person name="Young N.D."/>
        </authorList>
    </citation>
    <scope>NUCLEOTIDE SEQUENCE</scope>
</reference>
<dbReference type="Pfam" id="PF05871">
    <property type="entry name" value="ESCRT-II"/>
    <property type="match status" value="1"/>
</dbReference>
<dbReference type="KEGG" id="shx:MS3_00004945"/>
<evidence type="ECO:0000256" key="3">
    <source>
        <dbReference type="ARBA" id="ARBA00017934"/>
    </source>
</evidence>
<sequence>MSLTSDNDIIWPWQYKFPPFFTLQPNAETRRKQINAWCQLVLNYFQSKKQFSLSVASIRDPSCPLFNNKSIQRSASPELIDLILTELHKRGNLEWVDRSHTNAKIIWRTPEEWADIIAKWARSTGHGNSVCTFYELTDGDDTKQEAFHGLDVSVLTNALTVLQKRGQAEIMEDEGVKFYC</sequence>
<dbReference type="InterPro" id="IPR036390">
    <property type="entry name" value="WH_DNA-bd_sf"/>
</dbReference>
<dbReference type="GO" id="GO:0043328">
    <property type="term" value="P:protein transport to vacuole involved in ubiquitin-dependent protein catabolic process via the multivesicular body sorting pathway"/>
    <property type="evidence" value="ECO:0007669"/>
    <property type="project" value="TreeGrafter"/>
</dbReference>
<evidence type="ECO:0000256" key="7">
    <source>
        <dbReference type="ARBA" id="ARBA00030094"/>
    </source>
</evidence>
<dbReference type="Proteomes" id="UP000471633">
    <property type="component" value="Unassembled WGS sequence"/>
</dbReference>
<dbReference type="InterPro" id="IPR014041">
    <property type="entry name" value="ESCRT-II_cplx_Vps25-sub_N"/>
</dbReference>
<dbReference type="InterPro" id="IPR008570">
    <property type="entry name" value="ESCRT-II_cplx_Vps25-sub"/>
</dbReference>
<dbReference type="FunFam" id="1.10.10.570:FF:000003">
    <property type="entry name" value="Vacuolar protein-sorting-associated protein 25"/>
    <property type="match status" value="1"/>
</dbReference>
<accession>A0A095AI05</accession>
<dbReference type="InterPro" id="IPR036388">
    <property type="entry name" value="WH-like_DNA-bd_sf"/>
</dbReference>
<dbReference type="Gene3D" id="1.10.10.570">
    <property type="entry name" value="Winged helix' DNA-binding domain. Chain C. Domain 1"/>
    <property type="match status" value="1"/>
</dbReference>
<gene>
    <name evidence="8" type="primary">VPS25</name>
    <name evidence="8" type="ORF">MS3_00004945</name>
    <name evidence="9" type="ORF">MS3_01779</name>
</gene>
<dbReference type="GO" id="GO:0016236">
    <property type="term" value="P:macroautophagy"/>
    <property type="evidence" value="ECO:0007669"/>
    <property type="project" value="UniProtKB-ARBA"/>
</dbReference>
<dbReference type="AlphaFoldDB" id="A0A095AI05"/>
<dbReference type="Gene3D" id="1.10.10.10">
    <property type="entry name" value="Winged helix-like DNA-binding domain superfamily/Winged helix DNA-binding domain"/>
    <property type="match status" value="1"/>
</dbReference>
<evidence type="ECO:0000256" key="2">
    <source>
        <dbReference type="ARBA" id="ARBA00009674"/>
    </source>
</evidence>
<keyword evidence="10" id="KW-1185">Reference proteome</keyword>
<reference evidence="8" key="3">
    <citation type="submission" date="2021-06" db="EMBL/GenBank/DDBJ databases">
        <title>Chromosome-level genome assembly for S. haematobium.</title>
        <authorList>
            <person name="Stroehlein A.J."/>
        </authorList>
    </citation>
    <scope>NUCLEOTIDE SEQUENCE</scope>
</reference>
<dbReference type="EMBL" id="KL250558">
    <property type="protein sequence ID" value="KGB33606.1"/>
    <property type="molecule type" value="Genomic_DNA"/>
</dbReference>
<proteinExistence type="inferred from homology"/>